<dbReference type="InterPro" id="IPR027843">
    <property type="entry name" value="DUF4440"/>
</dbReference>
<dbReference type="Gene3D" id="3.10.450.50">
    <property type="match status" value="1"/>
</dbReference>
<proteinExistence type="predicted"/>
<comment type="caution">
    <text evidence="2">The sequence shown here is derived from an EMBL/GenBank/DDBJ whole genome shotgun (WGS) entry which is preliminary data.</text>
</comment>
<dbReference type="Proteomes" id="UP001138540">
    <property type="component" value="Unassembled WGS sequence"/>
</dbReference>
<dbReference type="SUPFAM" id="SSF54427">
    <property type="entry name" value="NTF2-like"/>
    <property type="match status" value="1"/>
</dbReference>
<dbReference type="RefSeq" id="WP_014074854.1">
    <property type="nucleotide sequence ID" value="NZ_JACHKA010000001.1"/>
</dbReference>
<evidence type="ECO:0000313" key="3">
    <source>
        <dbReference type="Proteomes" id="UP001138540"/>
    </source>
</evidence>
<evidence type="ECO:0000313" key="2">
    <source>
        <dbReference type="EMBL" id="MBB5984525.1"/>
    </source>
</evidence>
<name>A0ABR6NB70_9SPHN</name>
<feature type="domain" description="DUF4440" evidence="1">
    <location>
        <begin position="10"/>
        <end position="107"/>
    </location>
</feature>
<dbReference type="EMBL" id="JACHKA010000001">
    <property type="protein sequence ID" value="MBB5984525.1"/>
    <property type="molecule type" value="Genomic_DNA"/>
</dbReference>
<accession>A0ABR6NB70</accession>
<dbReference type="InterPro" id="IPR032710">
    <property type="entry name" value="NTF2-like_dom_sf"/>
</dbReference>
<dbReference type="Pfam" id="PF14534">
    <property type="entry name" value="DUF4440"/>
    <property type="match status" value="1"/>
</dbReference>
<organism evidence="2 3">
    <name type="scientific">Sphingobium lignivorans</name>
    <dbReference type="NCBI Taxonomy" id="2735886"/>
    <lineage>
        <taxon>Bacteria</taxon>
        <taxon>Pseudomonadati</taxon>
        <taxon>Pseudomonadota</taxon>
        <taxon>Alphaproteobacteria</taxon>
        <taxon>Sphingomonadales</taxon>
        <taxon>Sphingomonadaceae</taxon>
        <taxon>Sphingobium</taxon>
    </lineage>
</organism>
<sequence>MEDDRVWSHEKALWTGSAEQFAAALDESCLMVVPAPPYVLEGRDAIESIAATPRWAEVTLAHGCIVRPQDGLIVAAYEAYAKRPDATEMRAWCTSTWRRIAHDDWRLVQHQQMHAADGPLRSG</sequence>
<protein>
    <recommendedName>
        <fullName evidence="1">DUF4440 domain-containing protein</fullName>
    </recommendedName>
</protein>
<keyword evidence="3" id="KW-1185">Reference proteome</keyword>
<reference evidence="2 3" key="1">
    <citation type="submission" date="2020-08" db="EMBL/GenBank/DDBJ databases">
        <title>Exploring microbial biodiversity for novel pathways involved in the catabolism of aromatic compounds derived from lignin.</title>
        <authorList>
            <person name="Elkins J."/>
        </authorList>
    </citation>
    <scope>NUCLEOTIDE SEQUENCE [LARGE SCALE GENOMIC DNA]</scope>
    <source>
        <strain evidence="2 3">B1D3A</strain>
    </source>
</reference>
<evidence type="ECO:0000259" key="1">
    <source>
        <dbReference type="Pfam" id="PF14534"/>
    </source>
</evidence>
<gene>
    <name evidence="2" type="ORF">HNP60_000499</name>
</gene>